<gene>
    <name evidence="8" type="ORF">AYI68_g4512</name>
</gene>
<dbReference type="GO" id="GO:0006508">
    <property type="term" value="P:proteolysis"/>
    <property type="evidence" value="ECO:0007669"/>
    <property type="project" value="UniProtKB-KW"/>
</dbReference>
<evidence type="ECO:0000256" key="5">
    <source>
        <dbReference type="PROSITE-ProRule" id="PRU01240"/>
    </source>
</evidence>
<reference evidence="8 9" key="1">
    <citation type="journal article" date="2016" name="Mol. Biol. Evol.">
        <title>Genome-Wide Survey of Gut Fungi (Harpellales) Reveals the First Horizontally Transferred Ubiquitin Gene from a Mosquito Host.</title>
        <authorList>
            <person name="Wang Y."/>
            <person name="White M.M."/>
            <person name="Kvist S."/>
            <person name="Moncalvo J.M."/>
        </authorList>
    </citation>
    <scope>NUCLEOTIDE SEQUENCE [LARGE SCALE GENOMIC DNA]</scope>
    <source>
        <strain evidence="8 9">ALG-7-W6</strain>
    </source>
</reference>
<dbReference type="InterPro" id="IPR050131">
    <property type="entry name" value="Peptidase_S8_subtilisin-like"/>
</dbReference>
<dbReference type="STRING" id="133383.A0A1R0GWW5"/>
<dbReference type="InterPro" id="IPR034193">
    <property type="entry name" value="PCSK9_ProteinaseK-like"/>
</dbReference>
<dbReference type="InterPro" id="IPR015500">
    <property type="entry name" value="Peptidase_S8_subtilisin-rel"/>
</dbReference>
<evidence type="ECO:0000256" key="4">
    <source>
        <dbReference type="ARBA" id="ARBA00022825"/>
    </source>
</evidence>
<evidence type="ECO:0000256" key="6">
    <source>
        <dbReference type="SAM" id="SignalP"/>
    </source>
</evidence>
<evidence type="ECO:0000256" key="2">
    <source>
        <dbReference type="ARBA" id="ARBA00022670"/>
    </source>
</evidence>
<dbReference type="AlphaFoldDB" id="A0A1R0GWW5"/>
<proteinExistence type="inferred from homology"/>
<organism evidence="8 9">
    <name type="scientific">Smittium mucronatum</name>
    <dbReference type="NCBI Taxonomy" id="133383"/>
    <lineage>
        <taxon>Eukaryota</taxon>
        <taxon>Fungi</taxon>
        <taxon>Fungi incertae sedis</taxon>
        <taxon>Zoopagomycota</taxon>
        <taxon>Kickxellomycotina</taxon>
        <taxon>Harpellomycetes</taxon>
        <taxon>Harpellales</taxon>
        <taxon>Legeriomycetaceae</taxon>
        <taxon>Smittium</taxon>
    </lineage>
</organism>
<sequence>MNRNSIHRRYIIIFALWILHFVISSPPLHEKRKQKVRTLTTSIKYDSEPSSFGSDSEFLSLDSDSELLSLEFDFGTLALESSSEFSYSESNSEILFSEFYSDNSLLETDSDLDLNLKKGDVKSYLVALSYSGSSAAEIFESLLLSLNSSKFVNGVDLSAKYSILSAENEVAVFQISISEKDSTALVNSPDVIWIEAVEFNSPENLSSASLSDFSDISISFPDTLNEEDIQIRTFDEGIVQASNFSFTKDFSAWNYQKNAPWQLNRISKSSCSPQNFSPYSQEYYYPPSAKDVVVYVVDSGIDPNHSDFSGNVRIGPNFVSGEDNIDYAGHGTAIASTIGGINNGVSKSVKLVSVKVLDKNNTGSTSNVFQGLTWILTDKSQSYPNTPAIVNFSINFDGFSQFLDLAMKKLINANILVVSSAGDYASDACNYYPGSSKFVMSVASILPRNDTFDMSISNYGSCVDILSPGNRVFSAVAGKTTQIAPFSGTSIAAAIVSGVAALELSNNPGSTADGLKGTIISNGLKNVIKNVPKDTPNLMLWNGYCGPRNLST</sequence>
<dbReference type="PROSITE" id="PS00136">
    <property type="entry name" value="SUBTILASE_ASP"/>
    <property type="match status" value="1"/>
</dbReference>
<accession>A0A1R0GWW5</accession>
<feature type="signal peptide" evidence="6">
    <location>
        <begin position="1"/>
        <end position="24"/>
    </location>
</feature>
<dbReference type="PANTHER" id="PTHR43806:SF11">
    <property type="entry name" value="CEREVISIN-RELATED"/>
    <property type="match status" value="1"/>
</dbReference>
<feature type="active site" description="Charge relay system" evidence="5">
    <location>
        <position position="330"/>
    </location>
</feature>
<keyword evidence="9" id="KW-1185">Reference proteome</keyword>
<feature type="chain" id="PRO_5012005811" evidence="6">
    <location>
        <begin position="25"/>
        <end position="552"/>
    </location>
</feature>
<evidence type="ECO:0000256" key="3">
    <source>
        <dbReference type="ARBA" id="ARBA00022801"/>
    </source>
</evidence>
<dbReference type="GO" id="GO:0005615">
    <property type="term" value="C:extracellular space"/>
    <property type="evidence" value="ECO:0007669"/>
    <property type="project" value="TreeGrafter"/>
</dbReference>
<evidence type="ECO:0000259" key="7">
    <source>
        <dbReference type="Pfam" id="PF00082"/>
    </source>
</evidence>
<dbReference type="Pfam" id="PF00082">
    <property type="entry name" value="Peptidase_S8"/>
    <property type="match status" value="1"/>
</dbReference>
<keyword evidence="6" id="KW-0732">Signal</keyword>
<keyword evidence="3 5" id="KW-0378">Hydrolase</keyword>
<dbReference type="EMBL" id="LSSL01002509">
    <property type="protein sequence ID" value="OLY81383.1"/>
    <property type="molecule type" value="Genomic_DNA"/>
</dbReference>
<dbReference type="InterPro" id="IPR023827">
    <property type="entry name" value="Peptidase_S8_Asp-AS"/>
</dbReference>
<evidence type="ECO:0000256" key="1">
    <source>
        <dbReference type="ARBA" id="ARBA00011073"/>
    </source>
</evidence>
<dbReference type="PROSITE" id="PS00137">
    <property type="entry name" value="SUBTILASE_HIS"/>
    <property type="match status" value="1"/>
</dbReference>
<protein>
    <submittedName>
        <fullName evidence="8">Extracellular serine proteinase</fullName>
    </submittedName>
</protein>
<comment type="similarity">
    <text evidence="1 5">Belongs to the peptidase S8 family.</text>
</comment>
<keyword evidence="4 5" id="KW-0720">Serine protease</keyword>
<dbReference type="PRINTS" id="PR00723">
    <property type="entry name" value="SUBTILISIN"/>
</dbReference>
<dbReference type="CDD" id="cd04077">
    <property type="entry name" value="Peptidases_S8_PCSK9_ProteinaseK_like"/>
    <property type="match status" value="1"/>
</dbReference>
<dbReference type="OrthoDB" id="206201at2759"/>
<keyword evidence="2 5" id="KW-0645">Protease</keyword>
<feature type="active site" description="Charge relay system" evidence="5">
    <location>
        <position position="298"/>
    </location>
</feature>
<dbReference type="InterPro" id="IPR036852">
    <property type="entry name" value="Peptidase_S8/S53_dom_sf"/>
</dbReference>
<name>A0A1R0GWW5_9FUNG</name>
<dbReference type="PROSITE" id="PS51892">
    <property type="entry name" value="SUBTILASE"/>
    <property type="match status" value="1"/>
</dbReference>
<feature type="domain" description="Peptidase S8/S53" evidence="7">
    <location>
        <begin position="290"/>
        <end position="522"/>
    </location>
</feature>
<dbReference type="PANTHER" id="PTHR43806">
    <property type="entry name" value="PEPTIDASE S8"/>
    <property type="match status" value="1"/>
</dbReference>
<dbReference type="SUPFAM" id="SSF52743">
    <property type="entry name" value="Subtilisin-like"/>
    <property type="match status" value="1"/>
</dbReference>
<dbReference type="Proteomes" id="UP000187455">
    <property type="component" value="Unassembled WGS sequence"/>
</dbReference>
<comment type="caution">
    <text evidence="8">The sequence shown here is derived from an EMBL/GenBank/DDBJ whole genome shotgun (WGS) entry which is preliminary data.</text>
</comment>
<dbReference type="InterPro" id="IPR000209">
    <property type="entry name" value="Peptidase_S8/S53_dom"/>
</dbReference>
<dbReference type="GO" id="GO:0004252">
    <property type="term" value="F:serine-type endopeptidase activity"/>
    <property type="evidence" value="ECO:0007669"/>
    <property type="project" value="UniProtKB-UniRule"/>
</dbReference>
<evidence type="ECO:0000313" key="9">
    <source>
        <dbReference type="Proteomes" id="UP000187455"/>
    </source>
</evidence>
<dbReference type="Gene3D" id="3.40.50.200">
    <property type="entry name" value="Peptidase S8/S53 domain"/>
    <property type="match status" value="1"/>
</dbReference>
<dbReference type="InterPro" id="IPR022398">
    <property type="entry name" value="Peptidase_S8_His-AS"/>
</dbReference>
<feature type="active site" description="Charge relay system" evidence="5">
    <location>
        <position position="490"/>
    </location>
</feature>
<evidence type="ECO:0000313" key="8">
    <source>
        <dbReference type="EMBL" id="OLY81383.1"/>
    </source>
</evidence>